<evidence type="ECO:0000256" key="4">
    <source>
        <dbReference type="ARBA" id="ARBA00023136"/>
    </source>
</evidence>
<feature type="transmembrane region" description="Helical" evidence="5">
    <location>
        <begin position="68"/>
        <end position="84"/>
    </location>
</feature>
<evidence type="ECO:0000256" key="1">
    <source>
        <dbReference type="ARBA" id="ARBA00004141"/>
    </source>
</evidence>
<gene>
    <name evidence="6" type="ORF">GCM10022223_14710</name>
</gene>
<dbReference type="Pfam" id="PF02361">
    <property type="entry name" value="CbiQ"/>
    <property type="match status" value="1"/>
</dbReference>
<feature type="transmembrane region" description="Helical" evidence="5">
    <location>
        <begin position="96"/>
        <end position="116"/>
    </location>
</feature>
<organism evidence="6 7">
    <name type="scientific">Kineosporia mesophila</name>
    <dbReference type="NCBI Taxonomy" id="566012"/>
    <lineage>
        <taxon>Bacteria</taxon>
        <taxon>Bacillati</taxon>
        <taxon>Actinomycetota</taxon>
        <taxon>Actinomycetes</taxon>
        <taxon>Kineosporiales</taxon>
        <taxon>Kineosporiaceae</taxon>
        <taxon>Kineosporia</taxon>
    </lineage>
</organism>
<evidence type="ECO:0000256" key="3">
    <source>
        <dbReference type="ARBA" id="ARBA00022989"/>
    </source>
</evidence>
<dbReference type="RefSeq" id="WP_231486222.1">
    <property type="nucleotide sequence ID" value="NZ_BAAAZO010000002.1"/>
</dbReference>
<evidence type="ECO:0000313" key="7">
    <source>
        <dbReference type="Proteomes" id="UP001501074"/>
    </source>
</evidence>
<keyword evidence="3 5" id="KW-1133">Transmembrane helix</keyword>
<protein>
    <submittedName>
        <fullName evidence="6">Energy-coupling factor transporter transmembrane protein EcfT</fullName>
    </submittedName>
</protein>
<comment type="caution">
    <text evidence="6">The sequence shown here is derived from an EMBL/GenBank/DDBJ whole genome shotgun (WGS) entry which is preliminary data.</text>
</comment>
<keyword evidence="2 5" id="KW-0812">Transmembrane</keyword>
<accession>A0ABP6Z9U1</accession>
<keyword evidence="7" id="KW-1185">Reference proteome</keyword>
<evidence type="ECO:0000256" key="2">
    <source>
        <dbReference type="ARBA" id="ARBA00022692"/>
    </source>
</evidence>
<dbReference type="EMBL" id="BAAAZO010000002">
    <property type="protein sequence ID" value="GAA3600209.1"/>
    <property type="molecule type" value="Genomic_DNA"/>
</dbReference>
<comment type="subcellular location">
    <subcellularLocation>
        <location evidence="1">Membrane</location>
        <topology evidence="1">Multi-pass membrane protein</topology>
    </subcellularLocation>
</comment>
<feature type="transmembrane region" description="Helical" evidence="5">
    <location>
        <begin position="136"/>
        <end position="154"/>
    </location>
</feature>
<evidence type="ECO:0000313" key="6">
    <source>
        <dbReference type="EMBL" id="GAA3600209.1"/>
    </source>
</evidence>
<name>A0ABP6Z9U1_9ACTN</name>
<dbReference type="InterPro" id="IPR003339">
    <property type="entry name" value="ABC/ECF_trnsptr_transmembrane"/>
</dbReference>
<dbReference type="Proteomes" id="UP001501074">
    <property type="component" value="Unassembled WGS sequence"/>
</dbReference>
<keyword evidence="4 5" id="KW-0472">Membrane</keyword>
<dbReference type="CDD" id="cd16914">
    <property type="entry name" value="EcfT"/>
    <property type="match status" value="1"/>
</dbReference>
<evidence type="ECO:0000256" key="5">
    <source>
        <dbReference type="SAM" id="Phobius"/>
    </source>
</evidence>
<sequence length="198" mass="20657">MLSLYRAGYSPWHRLAAGPKALLLIVIVLGVSLLPVSWPGPAVAAAIAVGCYAVPGIGLRELRRQLVAVRWAIGVTAAGQLVFLGPGPAAANTTRVGAALVISALLALTTPVGALLDALERGLKPLDHLGVDRQRVALLLIVTITMLPVLARLAHDVREAQRARGAPPGLRHFAMPFLVVALKHADALGDALTARGVR</sequence>
<reference evidence="7" key="1">
    <citation type="journal article" date="2019" name="Int. J. Syst. Evol. Microbiol.">
        <title>The Global Catalogue of Microorganisms (GCM) 10K type strain sequencing project: providing services to taxonomists for standard genome sequencing and annotation.</title>
        <authorList>
            <consortium name="The Broad Institute Genomics Platform"/>
            <consortium name="The Broad Institute Genome Sequencing Center for Infectious Disease"/>
            <person name="Wu L."/>
            <person name="Ma J."/>
        </authorList>
    </citation>
    <scope>NUCLEOTIDE SEQUENCE [LARGE SCALE GENOMIC DNA]</scope>
    <source>
        <strain evidence="7">JCM 16902</strain>
    </source>
</reference>
<proteinExistence type="predicted"/>